<name>A0ABX7I9A0_9BACT</name>
<feature type="transmembrane region" description="Helical" evidence="9">
    <location>
        <begin position="154"/>
        <end position="182"/>
    </location>
</feature>
<evidence type="ECO:0000256" key="2">
    <source>
        <dbReference type="ARBA" id="ARBA00004922"/>
    </source>
</evidence>
<evidence type="ECO:0000256" key="1">
    <source>
        <dbReference type="ARBA" id="ARBA00004477"/>
    </source>
</evidence>
<reference evidence="10 11" key="1">
    <citation type="submission" date="2020-06" db="EMBL/GenBank/DDBJ databases">
        <title>Dyadobacter sandarakinus sp. nov., isolated from the soil of the Arctic Yellow River Station.</title>
        <authorList>
            <person name="Zhang Y."/>
            <person name="Peng F."/>
        </authorList>
    </citation>
    <scope>NUCLEOTIDE SEQUENCE [LARGE SCALE GENOMIC DNA]</scope>
    <source>
        <strain evidence="10 11">Q3-56</strain>
    </source>
</reference>
<evidence type="ECO:0000256" key="4">
    <source>
        <dbReference type="ARBA" id="ARBA00022679"/>
    </source>
</evidence>
<organism evidence="10 11">
    <name type="scientific">Dyadobacter sandarakinus</name>
    <dbReference type="NCBI Taxonomy" id="2747268"/>
    <lineage>
        <taxon>Bacteria</taxon>
        <taxon>Pseudomonadati</taxon>
        <taxon>Bacteroidota</taxon>
        <taxon>Cytophagia</taxon>
        <taxon>Cytophagales</taxon>
        <taxon>Spirosomataceae</taxon>
        <taxon>Dyadobacter</taxon>
    </lineage>
</organism>
<evidence type="ECO:0000256" key="7">
    <source>
        <dbReference type="ARBA" id="ARBA00022989"/>
    </source>
</evidence>
<keyword evidence="5 9" id="KW-0812">Transmembrane</keyword>
<dbReference type="EMBL" id="CP056775">
    <property type="protein sequence ID" value="QRR02681.1"/>
    <property type="molecule type" value="Genomic_DNA"/>
</dbReference>
<dbReference type="InterPro" id="IPR016900">
    <property type="entry name" value="Alg10"/>
</dbReference>
<sequence>MQPRKLYTTLFLLALFILVFFLKEQFTGPLYQDEFHYLPTAVYFSSEPLPSIHLLQSYNELNTPVPFMLGGWVIHLFGENIQYLRLLTFVTSFLLLMVFVWSSPAQSRRYWLCLAGLMIFPNYYLCSVYYYTDIFAWIFVLSGIVAYIRHKHFWAALFFILAVSSRQYMLAFPAAIVGYELLGNIEKTRSVQLLIGRALQNRTWIYYAIAVLSIVPWVLLWKGPAPAAVMAEQHYDSDKLVQYNFGFVLYACVCLAVYYVIPEVLFTRKASYFISYPRKYPRLFVILLLIISAIVVFFPARQAHNPYFTWPYLGYVDQLFMTIGIQGFVKQVCFGILMLVTLMRFISPGFNLASWMFVVNTLLLGKAQLSWDKYSLPVIMALWFLTMFDEHWLLSEKEEQPAAINVPGAR</sequence>
<comment type="pathway">
    <text evidence="2">Protein modification; protein glycosylation.</text>
</comment>
<keyword evidence="3" id="KW-0328">Glycosyltransferase</keyword>
<evidence type="ECO:0000256" key="5">
    <source>
        <dbReference type="ARBA" id="ARBA00022692"/>
    </source>
</evidence>
<evidence type="ECO:0000256" key="8">
    <source>
        <dbReference type="ARBA" id="ARBA00023136"/>
    </source>
</evidence>
<protein>
    <recommendedName>
        <fullName evidence="12">Dolichyl-phosphate-mannose-protein mannosyltransferase</fullName>
    </recommendedName>
</protein>
<feature type="transmembrane region" description="Helical" evidence="9">
    <location>
        <begin position="241"/>
        <end position="261"/>
    </location>
</feature>
<keyword evidence="6" id="KW-0256">Endoplasmic reticulum</keyword>
<dbReference type="Pfam" id="PF04922">
    <property type="entry name" value="DIE2_ALG10"/>
    <property type="match status" value="1"/>
</dbReference>
<accession>A0ABX7I9A0</accession>
<gene>
    <name evidence="10" type="ORF">HWI92_18060</name>
</gene>
<dbReference type="Proteomes" id="UP000612680">
    <property type="component" value="Chromosome"/>
</dbReference>
<evidence type="ECO:0000313" key="10">
    <source>
        <dbReference type="EMBL" id="QRR02681.1"/>
    </source>
</evidence>
<feature type="transmembrane region" description="Helical" evidence="9">
    <location>
        <begin position="349"/>
        <end position="368"/>
    </location>
</feature>
<keyword evidence="4" id="KW-0808">Transferase</keyword>
<dbReference type="RefSeq" id="WP_204657872.1">
    <property type="nucleotide sequence ID" value="NZ_CP056775.1"/>
</dbReference>
<feature type="transmembrane region" description="Helical" evidence="9">
    <location>
        <begin position="282"/>
        <end position="300"/>
    </location>
</feature>
<comment type="subcellular location">
    <subcellularLocation>
        <location evidence="1">Endoplasmic reticulum membrane</location>
        <topology evidence="1">Multi-pass membrane protein</topology>
    </subcellularLocation>
</comment>
<evidence type="ECO:0000256" key="9">
    <source>
        <dbReference type="SAM" id="Phobius"/>
    </source>
</evidence>
<evidence type="ECO:0000256" key="6">
    <source>
        <dbReference type="ARBA" id="ARBA00022824"/>
    </source>
</evidence>
<feature type="transmembrane region" description="Helical" evidence="9">
    <location>
        <begin position="320"/>
        <end position="342"/>
    </location>
</feature>
<keyword evidence="8 9" id="KW-0472">Membrane</keyword>
<proteinExistence type="predicted"/>
<keyword evidence="7 9" id="KW-1133">Transmembrane helix</keyword>
<evidence type="ECO:0000313" key="11">
    <source>
        <dbReference type="Proteomes" id="UP000612680"/>
    </source>
</evidence>
<feature type="transmembrane region" description="Helical" evidence="9">
    <location>
        <begin position="130"/>
        <end position="148"/>
    </location>
</feature>
<feature type="transmembrane region" description="Helical" evidence="9">
    <location>
        <begin position="6"/>
        <end position="22"/>
    </location>
</feature>
<feature type="transmembrane region" description="Helical" evidence="9">
    <location>
        <begin position="203"/>
        <end position="221"/>
    </location>
</feature>
<keyword evidence="11" id="KW-1185">Reference proteome</keyword>
<evidence type="ECO:0008006" key="12">
    <source>
        <dbReference type="Google" id="ProtNLM"/>
    </source>
</evidence>
<feature type="transmembrane region" description="Helical" evidence="9">
    <location>
        <begin position="83"/>
        <end position="102"/>
    </location>
</feature>
<evidence type="ECO:0000256" key="3">
    <source>
        <dbReference type="ARBA" id="ARBA00022676"/>
    </source>
</evidence>